<protein>
    <submittedName>
        <fullName evidence="1">Uncharacterized protein</fullName>
    </submittedName>
</protein>
<dbReference type="AlphaFoldDB" id="A0A0B6YB44"/>
<organism evidence="1">
    <name type="scientific">Arion vulgaris</name>
    <dbReference type="NCBI Taxonomy" id="1028688"/>
    <lineage>
        <taxon>Eukaryota</taxon>
        <taxon>Metazoa</taxon>
        <taxon>Spiralia</taxon>
        <taxon>Lophotrochozoa</taxon>
        <taxon>Mollusca</taxon>
        <taxon>Gastropoda</taxon>
        <taxon>Heterobranchia</taxon>
        <taxon>Euthyneura</taxon>
        <taxon>Panpulmonata</taxon>
        <taxon>Eupulmonata</taxon>
        <taxon>Stylommatophora</taxon>
        <taxon>Helicina</taxon>
        <taxon>Arionoidea</taxon>
        <taxon>Arionidae</taxon>
        <taxon>Arion</taxon>
    </lineage>
</organism>
<sequence>LHCLIYNRELSLFIQGIFHTGNLSHRESLPPRIFHTENLSHRESFTQRISHTENLSHMESFACRITPKVV</sequence>
<accession>A0A0B6YB44</accession>
<gene>
    <name evidence="1" type="primary">ORF20672</name>
</gene>
<feature type="non-terminal residue" evidence="1">
    <location>
        <position position="1"/>
    </location>
</feature>
<dbReference type="EMBL" id="HACG01006677">
    <property type="protein sequence ID" value="CEK53542.1"/>
    <property type="molecule type" value="Transcribed_RNA"/>
</dbReference>
<name>A0A0B6YB44_9EUPU</name>
<reference evidence="1" key="1">
    <citation type="submission" date="2014-12" db="EMBL/GenBank/DDBJ databases">
        <title>Insight into the proteome of Arion vulgaris.</title>
        <authorList>
            <person name="Aradska J."/>
            <person name="Bulat T."/>
            <person name="Smidak R."/>
            <person name="Sarate P."/>
            <person name="Gangsoo J."/>
            <person name="Sialana F."/>
            <person name="Bilban M."/>
            <person name="Lubec G."/>
        </authorList>
    </citation>
    <scope>NUCLEOTIDE SEQUENCE</scope>
    <source>
        <tissue evidence="1">Skin</tissue>
    </source>
</reference>
<proteinExistence type="predicted"/>
<evidence type="ECO:0000313" key="1">
    <source>
        <dbReference type="EMBL" id="CEK53542.1"/>
    </source>
</evidence>